<gene>
    <name evidence="2" type="ORF">KFK09_028633</name>
</gene>
<organism evidence="2 3">
    <name type="scientific">Dendrobium nobile</name>
    <name type="common">Orchid</name>
    <dbReference type="NCBI Taxonomy" id="94219"/>
    <lineage>
        <taxon>Eukaryota</taxon>
        <taxon>Viridiplantae</taxon>
        <taxon>Streptophyta</taxon>
        <taxon>Embryophyta</taxon>
        <taxon>Tracheophyta</taxon>
        <taxon>Spermatophyta</taxon>
        <taxon>Magnoliopsida</taxon>
        <taxon>Liliopsida</taxon>
        <taxon>Asparagales</taxon>
        <taxon>Orchidaceae</taxon>
        <taxon>Epidendroideae</taxon>
        <taxon>Malaxideae</taxon>
        <taxon>Dendrobiinae</taxon>
        <taxon>Dendrobium</taxon>
    </lineage>
</organism>
<dbReference type="InterPro" id="IPR013103">
    <property type="entry name" value="RVT_2"/>
</dbReference>
<dbReference type="PANTHER" id="PTHR11439">
    <property type="entry name" value="GAG-POL-RELATED RETROTRANSPOSON"/>
    <property type="match status" value="1"/>
</dbReference>
<dbReference type="AlphaFoldDB" id="A0A8T3A2G0"/>
<reference evidence="2" key="1">
    <citation type="journal article" date="2022" name="Front. Genet.">
        <title>Chromosome-Scale Assembly of the Dendrobium nobile Genome Provides Insights Into the Molecular Mechanism of the Biosynthesis of the Medicinal Active Ingredient of Dendrobium.</title>
        <authorList>
            <person name="Xu Q."/>
            <person name="Niu S.-C."/>
            <person name="Li K.-L."/>
            <person name="Zheng P.-J."/>
            <person name="Zhang X.-J."/>
            <person name="Jia Y."/>
            <person name="Liu Y."/>
            <person name="Niu Y.-X."/>
            <person name="Yu L.-H."/>
            <person name="Chen D.-F."/>
            <person name="Zhang G.-Q."/>
        </authorList>
    </citation>
    <scope>NUCLEOTIDE SEQUENCE</scope>
    <source>
        <tissue evidence="2">Leaf</tissue>
    </source>
</reference>
<name>A0A8T3A2G0_DENNO</name>
<dbReference type="EMBL" id="JAGYWB010000019">
    <property type="protein sequence ID" value="KAI0488794.1"/>
    <property type="molecule type" value="Genomic_DNA"/>
</dbReference>
<evidence type="ECO:0000259" key="1">
    <source>
        <dbReference type="Pfam" id="PF07727"/>
    </source>
</evidence>
<feature type="domain" description="Reverse transcriptase Ty1/copia-type" evidence="1">
    <location>
        <begin position="1"/>
        <end position="145"/>
    </location>
</feature>
<evidence type="ECO:0000313" key="3">
    <source>
        <dbReference type="Proteomes" id="UP000829196"/>
    </source>
</evidence>
<dbReference type="OrthoDB" id="1919845at2759"/>
<dbReference type="InterPro" id="IPR043502">
    <property type="entry name" value="DNA/RNA_pol_sf"/>
</dbReference>
<dbReference type="Pfam" id="PF07727">
    <property type="entry name" value="RVT_2"/>
    <property type="match status" value="1"/>
</dbReference>
<protein>
    <recommendedName>
        <fullName evidence="1">Reverse transcriptase Ty1/copia-type domain-containing protein</fullName>
    </recommendedName>
</protein>
<accession>A0A8T3A2G0</accession>
<evidence type="ECO:0000313" key="2">
    <source>
        <dbReference type="EMBL" id="KAI0488794.1"/>
    </source>
</evidence>
<comment type="caution">
    <text evidence="2">The sequence shown here is derived from an EMBL/GenBank/DDBJ whole genome shotgun (WGS) entry which is preliminary data.</text>
</comment>
<dbReference type="SUPFAM" id="SSF56672">
    <property type="entry name" value="DNA/RNA polymerases"/>
    <property type="match status" value="1"/>
</dbReference>
<dbReference type="Proteomes" id="UP000829196">
    <property type="component" value="Unassembled WGS sequence"/>
</dbReference>
<dbReference type="PANTHER" id="PTHR11439:SF524">
    <property type="entry name" value="RNA-DIRECTED DNA POLYMERASE, PROTEIN KINASE RLK-PELLE-DLSV FAMILY"/>
    <property type="match status" value="1"/>
</dbReference>
<proteinExistence type="predicted"/>
<keyword evidence="3" id="KW-1185">Reference proteome</keyword>
<sequence length="394" mass="44724">MSQPIGFVDPLLPNHVCLLKKSIYGLKQSPRQWFAKFSNHLIQFGFQSSSADPSLLFYKHDSKILYILIYVDDILLMGNDEFFIQHLLRDLQQHFRLKNLGNINHFLGITVQSTENGLTLNQAAYASTIISRAGMETCKLLTTPMALKPVSASNSEQPFHNSDLYKHLVGSLQYLTVTRPDISYTVNKLCQFMHKPLNGHFSLLKRLLRYLKGTLAFGLVIQPTKLQLSAFSDSDWAGDPIDRKSTTGYCAFLGHNLISWQVKKQHTVARSSIEAEYRSLATAAADVLWLRRLLQEFDIHVNKPTTIFCDNISAISLANNPVFHARTKHIEIDYHFIRDCVKSESVTIQHVNTVDQVADNFTKPLSTKRFTDIRHKLTLMETSVSLKGGDKQTI</sequence>
<dbReference type="CDD" id="cd09272">
    <property type="entry name" value="RNase_HI_RT_Ty1"/>
    <property type="match status" value="1"/>
</dbReference>